<evidence type="ECO:0000313" key="7">
    <source>
        <dbReference type="EMBL" id="MBP1924816.1"/>
    </source>
</evidence>
<feature type="transmembrane region" description="Helical" evidence="5">
    <location>
        <begin position="361"/>
        <end position="382"/>
    </location>
</feature>
<feature type="transmembrane region" description="Helical" evidence="5">
    <location>
        <begin position="218"/>
        <end position="234"/>
    </location>
</feature>
<keyword evidence="2 5" id="KW-0812">Transmembrane</keyword>
<dbReference type="PANTHER" id="PTHR43021:SF2">
    <property type="entry name" value="CATION_H+ EXCHANGER DOMAIN-CONTAINING PROTEIN"/>
    <property type="match status" value="1"/>
</dbReference>
<feature type="transmembrane region" description="Helical" evidence="5">
    <location>
        <begin position="6"/>
        <end position="24"/>
    </location>
</feature>
<organism evidence="7 8">
    <name type="scientific">Sedimentibacter acidaminivorans</name>
    <dbReference type="NCBI Taxonomy" id="913099"/>
    <lineage>
        <taxon>Bacteria</taxon>
        <taxon>Bacillati</taxon>
        <taxon>Bacillota</taxon>
        <taxon>Tissierellia</taxon>
        <taxon>Sedimentibacter</taxon>
    </lineage>
</organism>
<dbReference type="EMBL" id="JAGGKS010000002">
    <property type="protein sequence ID" value="MBP1924816.1"/>
    <property type="molecule type" value="Genomic_DNA"/>
</dbReference>
<feature type="domain" description="Cation/H+ exchanger transmembrane" evidence="6">
    <location>
        <begin position="11"/>
        <end position="372"/>
    </location>
</feature>
<dbReference type="InterPro" id="IPR006153">
    <property type="entry name" value="Cation/H_exchanger_TM"/>
</dbReference>
<proteinExistence type="predicted"/>
<evidence type="ECO:0000256" key="3">
    <source>
        <dbReference type="ARBA" id="ARBA00022989"/>
    </source>
</evidence>
<evidence type="ECO:0000256" key="4">
    <source>
        <dbReference type="ARBA" id="ARBA00023136"/>
    </source>
</evidence>
<dbReference type="InterPro" id="IPR038770">
    <property type="entry name" value="Na+/solute_symporter_sf"/>
</dbReference>
<accession>A0ABS4GAW1</accession>
<protein>
    <submittedName>
        <fullName evidence="7">Kef-type K+ transport system membrane component KefB</fullName>
    </submittedName>
</protein>
<evidence type="ECO:0000256" key="1">
    <source>
        <dbReference type="ARBA" id="ARBA00004141"/>
    </source>
</evidence>
<keyword evidence="3 5" id="KW-1133">Transmembrane helix</keyword>
<feature type="transmembrane region" description="Helical" evidence="5">
    <location>
        <begin position="240"/>
        <end position="257"/>
    </location>
</feature>
<evidence type="ECO:0000256" key="5">
    <source>
        <dbReference type="SAM" id="Phobius"/>
    </source>
</evidence>
<feature type="transmembrane region" description="Helical" evidence="5">
    <location>
        <begin position="329"/>
        <end position="349"/>
    </location>
</feature>
<feature type="transmembrane region" description="Helical" evidence="5">
    <location>
        <begin position="269"/>
        <end position="288"/>
    </location>
</feature>
<feature type="transmembrane region" description="Helical" evidence="5">
    <location>
        <begin position="85"/>
        <end position="110"/>
    </location>
</feature>
<dbReference type="RefSeq" id="WP_209510580.1">
    <property type="nucleotide sequence ID" value="NZ_JAGGKS010000002.1"/>
</dbReference>
<comment type="caution">
    <text evidence="7">The sequence shown here is derived from an EMBL/GenBank/DDBJ whole genome shotgun (WGS) entry which is preliminary data.</text>
</comment>
<keyword evidence="8" id="KW-1185">Reference proteome</keyword>
<feature type="transmembrane region" description="Helical" evidence="5">
    <location>
        <begin position="55"/>
        <end position="73"/>
    </location>
</feature>
<keyword evidence="4 5" id="KW-0472">Membrane</keyword>
<name>A0ABS4GAW1_9FIRM</name>
<evidence type="ECO:0000313" key="8">
    <source>
        <dbReference type="Proteomes" id="UP001519342"/>
    </source>
</evidence>
<comment type="subcellular location">
    <subcellularLocation>
        <location evidence="1">Membrane</location>
        <topology evidence="1">Multi-pass membrane protein</topology>
    </subcellularLocation>
</comment>
<feature type="transmembrane region" description="Helical" evidence="5">
    <location>
        <begin position="148"/>
        <end position="170"/>
    </location>
</feature>
<dbReference type="Pfam" id="PF00999">
    <property type="entry name" value="Na_H_Exchanger"/>
    <property type="match status" value="1"/>
</dbReference>
<gene>
    <name evidence="7" type="ORF">J2Z76_000673</name>
</gene>
<dbReference type="PANTHER" id="PTHR43021">
    <property type="entry name" value="NA(+)/H(+) ANTIPORTER-RELATED"/>
    <property type="match status" value="1"/>
</dbReference>
<reference evidence="7 8" key="1">
    <citation type="submission" date="2021-03" db="EMBL/GenBank/DDBJ databases">
        <title>Genomic Encyclopedia of Type Strains, Phase IV (KMG-IV): sequencing the most valuable type-strain genomes for metagenomic binning, comparative biology and taxonomic classification.</title>
        <authorList>
            <person name="Goeker M."/>
        </authorList>
    </citation>
    <scope>NUCLEOTIDE SEQUENCE [LARGE SCALE GENOMIC DNA]</scope>
    <source>
        <strain evidence="7 8">DSM 24004</strain>
    </source>
</reference>
<dbReference type="Proteomes" id="UP001519342">
    <property type="component" value="Unassembled WGS sequence"/>
</dbReference>
<feature type="transmembrane region" description="Helical" evidence="5">
    <location>
        <begin position="116"/>
        <end position="136"/>
    </location>
</feature>
<evidence type="ECO:0000259" key="6">
    <source>
        <dbReference type="Pfam" id="PF00999"/>
    </source>
</evidence>
<evidence type="ECO:0000256" key="2">
    <source>
        <dbReference type="ARBA" id="ARBA00022692"/>
    </source>
</evidence>
<feature type="transmembrane region" description="Helical" evidence="5">
    <location>
        <begin position="294"/>
        <end position="317"/>
    </location>
</feature>
<feature type="transmembrane region" description="Helical" evidence="5">
    <location>
        <begin position="31"/>
        <end position="49"/>
    </location>
</feature>
<feature type="transmembrane region" description="Helical" evidence="5">
    <location>
        <begin position="190"/>
        <end position="211"/>
    </location>
</feature>
<sequence>MESKILFDVAILLFSGIIFGRLVEYIKLPNVTGYLIAGLLLGPSVFNIIPMDMVNNFAVISDMALGFIAFSIGSEFNLSYFKRVGIAPIGIAIMESFGAIILVTSTLIIIGFDLKLSIMLGAIAAATAPAQTIMVINQYKAKGSLTSMLMSVVAIDDATALIGFGFASTIVKMMSSSLDTNLFLSILNPIYEIIISFVLGAVASIIMKLMFKWFKKSSNRLCIIIAFILIIYWSSSKLHGSPLLACMSLGGMLVNIFKDIDSIVEITDSFSPPIFMIFFVISGAGFQISALQGIGLIGLVYVVMRVIGKWAGAWAGGKLTKQEDKICKYLGPTLMPQAGVALGLIVAAGNVVPDYAPQIRVVILCSTFIYSIIGPVAAKIALVKSGEIII</sequence>
<dbReference type="Gene3D" id="1.20.1530.20">
    <property type="match status" value="1"/>
</dbReference>